<keyword evidence="4" id="KW-1185">Reference proteome</keyword>
<dbReference type="CDD" id="cd00109">
    <property type="entry name" value="Kunitz-type"/>
    <property type="match status" value="2"/>
</dbReference>
<evidence type="ECO:0000313" key="3">
    <source>
        <dbReference type="EMBL" id="RCN27983.1"/>
    </source>
</evidence>
<dbReference type="PROSITE" id="PS50279">
    <property type="entry name" value="BPTI_KUNITZ_2"/>
    <property type="match status" value="3"/>
</dbReference>
<dbReference type="SMART" id="SM00131">
    <property type="entry name" value="KU"/>
    <property type="match status" value="3"/>
</dbReference>
<dbReference type="InterPro" id="IPR036880">
    <property type="entry name" value="Kunitz_BPTI_sf"/>
</dbReference>
<dbReference type="InterPro" id="IPR002223">
    <property type="entry name" value="Kunitz_BPTI"/>
</dbReference>
<reference evidence="3 4" key="1">
    <citation type="submission" date="2014-10" db="EMBL/GenBank/DDBJ databases">
        <title>Draft genome of the hookworm Ancylostoma caninum.</title>
        <authorList>
            <person name="Mitreva M."/>
        </authorList>
    </citation>
    <scope>NUCLEOTIDE SEQUENCE [LARGE SCALE GENOMIC DNA]</scope>
    <source>
        <strain evidence="3 4">Baltimore</strain>
    </source>
</reference>
<dbReference type="Pfam" id="PF14625">
    <property type="entry name" value="Lustrin_cystein"/>
    <property type="match status" value="6"/>
</dbReference>
<dbReference type="PANTHER" id="PTHR46339:SF7">
    <property type="entry name" value="BPTI_KUNITZ INHIBITOR DOMAIN-CONTAINING PROTEIN"/>
    <property type="match status" value="1"/>
</dbReference>
<feature type="domain" description="BPTI/Kunitz inhibitor" evidence="2">
    <location>
        <begin position="90"/>
        <end position="125"/>
    </location>
</feature>
<dbReference type="GO" id="GO:0004867">
    <property type="term" value="F:serine-type endopeptidase inhibitor activity"/>
    <property type="evidence" value="ECO:0007669"/>
    <property type="project" value="InterPro"/>
</dbReference>
<comment type="caution">
    <text evidence="3">The sequence shown here is derived from an EMBL/GenBank/DDBJ whole genome shotgun (WGS) entry which is preliminary data.</text>
</comment>
<evidence type="ECO:0000313" key="4">
    <source>
        <dbReference type="Proteomes" id="UP000252519"/>
    </source>
</evidence>
<feature type="domain" description="BPTI/Kunitz inhibitor" evidence="2">
    <location>
        <begin position="172"/>
        <end position="222"/>
    </location>
</feature>
<evidence type="ECO:0000259" key="2">
    <source>
        <dbReference type="PROSITE" id="PS50279"/>
    </source>
</evidence>
<name>A0A368F7B7_ANCCA</name>
<dbReference type="PRINTS" id="PR00759">
    <property type="entry name" value="BASICPTASE"/>
</dbReference>
<dbReference type="InterPro" id="IPR053014">
    <property type="entry name" value="Cuticle_assoc_divergent"/>
</dbReference>
<dbReference type="SUPFAM" id="SSF57362">
    <property type="entry name" value="BPTI-like"/>
    <property type="match status" value="3"/>
</dbReference>
<proteinExistence type="predicted"/>
<dbReference type="PANTHER" id="PTHR46339">
    <property type="entry name" value="PROTEIN CBG15282-RELATED"/>
    <property type="match status" value="1"/>
</dbReference>
<dbReference type="InterPro" id="IPR020901">
    <property type="entry name" value="Prtase_inh_Kunz-CS"/>
</dbReference>
<dbReference type="AlphaFoldDB" id="A0A368F7B7"/>
<dbReference type="PROSITE" id="PS51257">
    <property type="entry name" value="PROKAR_LIPOPROTEIN"/>
    <property type="match status" value="1"/>
</dbReference>
<feature type="region of interest" description="Disordered" evidence="1">
    <location>
        <begin position="1"/>
        <end position="22"/>
    </location>
</feature>
<accession>A0A368F7B7</accession>
<protein>
    <recommendedName>
        <fullName evidence="2">BPTI/Kunitz inhibitor domain-containing protein</fullName>
    </recommendedName>
</protein>
<dbReference type="EMBL" id="JOJR01003216">
    <property type="protein sequence ID" value="RCN27983.1"/>
    <property type="molecule type" value="Genomic_DNA"/>
</dbReference>
<evidence type="ECO:0000256" key="1">
    <source>
        <dbReference type="SAM" id="MobiDB-lite"/>
    </source>
</evidence>
<dbReference type="Pfam" id="PF00014">
    <property type="entry name" value="Kunitz_BPTI"/>
    <property type="match status" value="3"/>
</dbReference>
<dbReference type="STRING" id="29170.A0A368F7B7"/>
<dbReference type="PROSITE" id="PS00280">
    <property type="entry name" value="BPTI_KUNITZ_1"/>
    <property type="match status" value="2"/>
</dbReference>
<dbReference type="InterPro" id="IPR006150">
    <property type="entry name" value="Cys_repeat_1"/>
</dbReference>
<dbReference type="Proteomes" id="UP000252519">
    <property type="component" value="Unassembled WGS sequence"/>
</dbReference>
<dbReference type="SMART" id="SM00289">
    <property type="entry name" value="WR1"/>
    <property type="match status" value="7"/>
</dbReference>
<feature type="domain" description="BPTI/Kunitz inhibitor" evidence="2">
    <location>
        <begin position="279"/>
        <end position="331"/>
    </location>
</feature>
<organism evidence="3 4">
    <name type="scientific">Ancylostoma caninum</name>
    <name type="common">Dog hookworm</name>
    <dbReference type="NCBI Taxonomy" id="29170"/>
    <lineage>
        <taxon>Eukaryota</taxon>
        <taxon>Metazoa</taxon>
        <taxon>Ecdysozoa</taxon>
        <taxon>Nematoda</taxon>
        <taxon>Chromadorea</taxon>
        <taxon>Rhabditida</taxon>
        <taxon>Rhabditina</taxon>
        <taxon>Rhabditomorpha</taxon>
        <taxon>Strongyloidea</taxon>
        <taxon>Ancylostomatidae</taxon>
        <taxon>Ancylostomatinae</taxon>
        <taxon>Ancylostoma</taxon>
    </lineage>
</organism>
<sequence>MLACKRGSPQYTTGSSQNEDEPINNCQTASSCTSNYECTTIGSMQMCCPTVSSICSNTGGRPIDAIRNTNFDPGMSMKRSFSLSFSTSSRYYYDAEQGRCIAFTYNGALGNFNNFKSAADCELFCAKLQCKYGTPLKIGAANQRCSNNADCPSTHECQSDHNVCCPRPQAICSQPLRLGDCKQSVRRYWYNAVTRACEIFDYTGCQGNDNNFETLLECQNTCENIIPEPQCPQGDAYKDYQGNYYVCSNSGAGNSCPVNYECYFDGYVWGCCPTKAYTCTLSPHKGVTCGSGSSYRYFYNSQTQECESFQYNGCDGNSNNFATRDDCESYCSVGGCPSGGTPERNEFGQLMVCSATQVCPTTHECTSVNSGSSVVNRCCPTRSYICSLPPQQGSACSSSAAAQVCPEGEKAYVNAVDMSVRECLINVEGSCPSNYLCRFNALKNRYYCCASITGDLCPAGKALYREPSSKSPIRCTISSSSNQCPTGYSCQSDVPGAFQGYCCSASHICPNKAEFYLEENSQMPRSCTVGAFITCPTGYSCQSTQSEFTTGYCCKGEVASVSGLLH</sequence>
<gene>
    <name evidence="3" type="ORF">ANCCAN_26279</name>
</gene>
<dbReference type="InterPro" id="IPR028150">
    <property type="entry name" value="Lustrin_cystein"/>
</dbReference>
<dbReference type="OrthoDB" id="5950222at2759"/>
<dbReference type="Gene3D" id="4.10.410.10">
    <property type="entry name" value="Pancreatic trypsin inhibitor Kunitz domain"/>
    <property type="match status" value="3"/>
</dbReference>